<protein>
    <submittedName>
        <fullName evidence="2">Uncharacterized protein</fullName>
    </submittedName>
</protein>
<dbReference type="InterPro" id="IPR039773">
    <property type="entry name" value="BAG_chaperone_regulator"/>
</dbReference>
<feature type="compositionally biased region" description="Basic and acidic residues" evidence="1">
    <location>
        <begin position="306"/>
        <end position="321"/>
    </location>
</feature>
<dbReference type="PANTHER" id="PTHR12329:SF5">
    <property type="entry name" value="STARVIN, ISOFORM E"/>
    <property type="match status" value="1"/>
</dbReference>
<sequence>MSYHNNHHYQQRQQRAQPPVNNEPLPPDWEMLIDPQTGWPFFVNHREQKTTWSDPRRHSHATSGHQDGVQIPIVHEGSGHNQERPQQMPPQQQNWGPQQSEPMDTNHSNPSRQFVGSPHRSSPQRFSETARHSSPKASPVLRRTEFKPSKDSGQKAWEIPIAHGPGNPPEPERQSRPQQPQQQYSAEPTAKPTEAKSGAFLQKPEDVKPRSRSPSPAPKLTPMETIEKVLSEAMGYQTQIEDFTGSKQDKQYKMLEEMLTRSLLKLDLVESNGQDEIRQARKKTVKYIQSCLDQLELKAMSNEAPSTEHVKEQELGSELKC</sequence>
<dbReference type="GO" id="GO:0000774">
    <property type="term" value="F:adenyl-nucleotide exchange factor activity"/>
    <property type="evidence" value="ECO:0007669"/>
    <property type="project" value="TreeGrafter"/>
</dbReference>
<dbReference type="PROSITE" id="PS50020">
    <property type="entry name" value="WW_DOMAIN_2"/>
    <property type="match status" value="1"/>
</dbReference>
<dbReference type="AlphaFoldDB" id="A0A8J1UT68"/>
<dbReference type="SUPFAM" id="SSF63491">
    <property type="entry name" value="BAG domain"/>
    <property type="match status" value="1"/>
</dbReference>
<dbReference type="InterPro" id="IPR003103">
    <property type="entry name" value="BAG_domain"/>
</dbReference>
<dbReference type="Pfam" id="PF02179">
    <property type="entry name" value="BAG"/>
    <property type="match status" value="1"/>
</dbReference>
<comment type="caution">
    <text evidence="2">The sequence shown here is derived from an EMBL/GenBank/DDBJ whole genome shotgun (WGS) entry which is preliminary data.</text>
</comment>
<feature type="compositionally biased region" description="Basic residues" evidence="1">
    <location>
        <begin position="1"/>
        <end position="10"/>
    </location>
</feature>
<evidence type="ECO:0000313" key="2">
    <source>
        <dbReference type="EMBL" id="CAH1772402.1"/>
    </source>
</evidence>
<dbReference type="CDD" id="cd00201">
    <property type="entry name" value="WW"/>
    <property type="match status" value="1"/>
</dbReference>
<dbReference type="GO" id="GO:0016020">
    <property type="term" value="C:membrane"/>
    <property type="evidence" value="ECO:0007669"/>
    <property type="project" value="TreeGrafter"/>
</dbReference>
<dbReference type="SMART" id="SM00456">
    <property type="entry name" value="WW"/>
    <property type="match status" value="1"/>
</dbReference>
<dbReference type="GO" id="GO:0050821">
    <property type="term" value="P:protein stabilization"/>
    <property type="evidence" value="ECO:0007669"/>
    <property type="project" value="TreeGrafter"/>
</dbReference>
<feature type="region of interest" description="Disordered" evidence="1">
    <location>
        <begin position="50"/>
        <end position="223"/>
    </location>
</feature>
<reference evidence="2" key="1">
    <citation type="submission" date="2022-03" db="EMBL/GenBank/DDBJ databases">
        <authorList>
            <person name="Martin C."/>
        </authorList>
    </citation>
    <scope>NUCLEOTIDE SEQUENCE</scope>
</reference>
<gene>
    <name evidence="2" type="ORF">OFUS_LOCUS171</name>
</gene>
<accession>A0A8J1UT68</accession>
<evidence type="ECO:0000256" key="1">
    <source>
        <dbReference type="SAM" id="MobiDB-lite"/>
    </source>
</evidence>
<dbReference type="GO" id="GO:0051087">
    <property type="term" value="F:protein-folding chaperone binding"/>
    <property type="evidence" value="ECO:0007669"/>
    <property type="project" value="InterPro"/>
</dbReference>
<dbReference type="OrthoDB" id="333905at2759"/>
<dbReference type="SMART" id="SM00264">
    <property type="entry name" value="BAG"/>
    <property type="match status" value="1"/>
</dbReference>
<feature type="region of interest" description="Disordered" evidence="1">
    <location>
        <begin position="1"/>
        <end position="32"/>
    </location>
</feature>
<keyword evidence="3" id="KW-1185">Reference proteome</keyword>
<dbReference type="InterPro" id="IPR036533">
    <property type="entry name" value="BAG_dom_sf"/>
</dbReference>
<dbReference type="Pfam" id="PF00397">
    <property type="entry name" value="WW"/>
    <property type="match status" value="1"/>
</dbReference>
<dbReference type="Gene3D" id="1.20.58.120">
    <property type="entry name" value="BAG domain"/>
    <property type="match status" value="1"/>
</dbReference>
<feature type="compositionally biased region" description="Basic and acidic residues" evidence="1">
    <location>
        <begin position="142"/>
        <end position="153"/>
    </location>
</feature>
<dbReference type="PROSITE" id="PS51035">
    <property type="entry name" value="BAG"/>
    <property type="match status" value="1"/>
</dbReference>
<dbReference type="InterPro" id="IPR001202">
    <property type="entry name" value="WW_dom"/>
</dbReference>
<dbReference type="EMBL" id="CAIIXF020000001">
    <property type="protein sequence ID" value="CAH1772402.1"/>
    <property type="molecule type" value="Genomic_DNA"/>
</dbReference>
<dbReference type="PROSITE" id="PS01159">
    <property type="entry name" value="WW_DOMAIN_1"/>
    <property type="match status" value="1"/>
</dbReference>
<dbReference type="Gene3D" id="2.20.70.10">
    <property type="match status" value="1"/>
</dbReference>
<dbReference type="InterPro" id="IPR036020">
    <property type="entry name" value="WW_dom_sf"/>
</dbReference>
<dbReference type="SUPFAM" id="SSF51045">
    <property type="entry name" value="WW domain"/>
    <property type="match status" value="1"/>
</dbReference>
<evidence type="ECO:0000313" key="3">
    <source>
        <dbReference type="Proteomes" id="UP000749559"/>
    </source>
</evidence>
<dbReference type="PANTHER" id="PTHR12329">
    <property type="entry name" value="BCL2-ASSOCIATED ATHANOGENE"/>
    <property type="match status" value="1"/>
</dbReference>
<proteinExistence type="predicted"/>
<dbReference type="GO" id="GO:0005829">
    <property type="term" value="C:cytosol"/>
    <property type="evidence" value="ECO:0007669"/>
    <property type="project" value="TreeGrafter"/>
</dbReference>
<dbReference type="Proteomes" id="UP000749559">
    <property type="component" value="Unassembled WGS sequence"/>
</dbReference>
<organism evidence="2 3">
    <name type="scientific">Owenia fusiformis</name>
    <name type="common">Polychaete worm</name>
    <dbReference type="NCBI Taxonomy" id="6347"/>
    <lineage>
        <taxon>Eukaryota</taxon>
        <taxon>Metazoa</taxon>
        <taxon>Spiralia</taxon>
        <taxon>Lophotrochozoa</taxon>
        <taxon>Annelida</taxon>
        <taxon>Polychaeta</taxon>
        <taxon>Sedentaria</taxon>
        <taxon>Canalipalpata</taxon>
        <taxon>Sabellida</taxon>
        <taxon>Oweniida</taxon>
        <taxon>Oweniidae</taxon>
        <taxon>Owenia</taxon>
    </lineage>
</organism>
<dbReference type="GO" id="GO:0005634">
    <property type="term" value="C:nucleus"/>
    <property type="evidence" value="ECO:0007669"/>
    <property type="project" value="TreeGrafter"/>
</dbReference>
<name>A0A8J1UT68_OWEFU</name>
<feature type="compositionally biased region" description="Low complexity" evidence="1">
    <location>
        <begin position="84"/>
        <end position="99"/>
    </location>
</feature>
<feature type="region of interest" description="Disordered" evidence="1">
    <location>
        <begin position="301"/>
        <end position="321"/>
    </location>
</feature>
<feature type="compositionally biased region" description="Polar residues" evidence="1">
    <location>
        <begin position="100"/>
        <end position="127"/>
    </location>
</feature>